<comment type="subcellular location">
    <subcellularLocation>
        <location evidence="1">Membrane</location>
        <topology evidence="1">Single-pass type II membrane protein</topology>
    </subcellularLocation>
</comment>
<proteinExistence type="inferred from homology"/>
<dbReference type="EMBL" id="UYYG01001168">
    <property type="protein sequence ID" value="VDN58479.1"/>
    <property type="molecule type" value="Genomic_DNA"/>
</dbReference>
<dbReference type="Gene3D" id="2.60.40.1660">
    <property type="entry name" value="Na, k-atpase alpha subunit"/>
    <property type="match status" value="1"/>
</dbReference>
<dbReference type="STRING" id="318479.A0A0N4UBI9"/>
<evidence type="ECO:0000256" key="2">
    <source>
        <dbReference type="ARBA" id="ARBA00005876"/>
    </source>
</evidence>
<name>A0A0N4UBI9_DRAME</name>
<dbReference type="GO" id="GO:1990573">
    <property type="term" value="P:potassium ion import across plasma membrane"/>
    <property type="evidence" value="ECO:0007669"/>
    <property type="project" value="TreeGrafter"/>
</dbReference>
<dbReference type="OrthoDB" id="5912413at2759"/>
<gene>
    <name evidence="8" type="ORF">DME_LOCUS8452</name>
</gene>
<protein>
    <submittedName>
        <fullName evidence="11">Sodium/potassium-transporting ATPase subunit beta</fullName>
    </submittedName>
</protein>
<dbReference type="GO" id="GO:0036376">
    <property type="term" value="P:sodium ion export across plasma membrane"/>
    <property type="evidence" value="ECO:0007669"/>
    <property type="project" value="TreeGrafter"/>
</dbReference>
<reference evidence="11" key="1">
    <citation type="submission" date="2017-02" db="UniProtKB">
        <authorList>
            <consortium name="WormBaseParasite"/>
        </authorList>
    </citation>
    <scope>IDENTIFICATION</scope>
</reference>
<dbReference type="InterPro" id="IPR000402">
    <property type="entry name" value="Na/K_ATPase_sub_beta"/>
</dbReference>
<evidence type="ECO:0000256" key="7">
    <source>
        <dbReference type="SAM" id="Phobius"/>
    </source>
</evidence>
<dbReference type="PANTHER" id="PTHR11523:SF28">
    <property type="entry name" value="NA_K-ATPASE BETA SUBUNIT ISOFORM 4-RELATED"/>
    <property type="match status" value="1"/>
</dbReference>
<comment type="similarity">
    <text evidence="2">Belongs to the X(+)/potassium ATPases subunit beta family.</text>
</comment>
<evidence type="ECO:0000313" key="10">
    <source>
        <dbReference type="Proteomes" id="UP000274756"/>
    </source>
</evidence>
<dbReference type="WBParaSite" id="DME_0000456901-mRNA-1">
    <property type="protein sequence ID" value="DME_0000456901-mRNA-1"/>
    <property type="gene ID" value="DME_0000456901"/>
</dbReference>
<dbReference type="GO" id="GO:0001671">
    <property type="term" value="F:ATPase activator activity"/>
    <property type="evidence" value="ECO:0007669"/>
    <property type="project" value="TreeGrafter"/>
</dbReference>
<keyword evidence="3 7" id="KW-0812">Transmembrane</keyword>
<dbReference type="PANTHER" id="PTHR11523">
    <property type="entry name" value="SODIUM/POTASSIUM-DEPENDENT ATPASE BETA SUBUNIT"/>
    <property type="match status" value="1"/>
</dbReference>
<sequence length="320" mass="36390">MNGRKANGALEDNTGLKRLINMEKGTVFGRTASSWAKILLFYVVFYAFLASFWFACLMAFLSTLDDKMPRYYGKGTIIGINPGVGYQPWLVEDPDSTLIKFNIRDQKSYQKYVDTLNEYLKKYENKTDTRICSDTESNADLFKEGSPKLQALNGSDVPLACQFNLTIFNEAGCGADNEYGFKNGQPCVFLLLNRLIAWKPVDFAVDSVPEIIRDRYKPNFITFKCDGTSDFDKEHIGNLEYIPEAGIDGRYFPYTVLSNYHQPVAVVKFKNLPRNKVVLVECRAYAQNIEHDVSSKLGLVNFELLIEDGEIEKNAAQRFR</sequence>
<dbReference type="GO" id="GO:0030007">
    <property type="term" value="P:intracellular potassium ion homeostasis"/>
    <property type="evidence" value="ECO:0007669"/>
    <property type="project" value="TreeGrafter"/>
</dbReference>
<evidence type="ECO:0000256" key="1">
    <source>
        <dbReference type="ARBA" id="ARBA00004606"/>
    </source>
</evidence>
<dbReference type="InterPro" id="IPR038702">
    <property type="entry name" value="Na/K_ATPase_sub_beta_sf"/>
</dbReference>
<evidence type="ECO:0000256" key="5">
    <source>
        <dbReference type="ARBA" id="ARBA00022989"/>
    </source>
</evidence>
<dbReference type="GO" id="GO:0005890">
    <property type="term" value="C:sodium:potassium-exchanging ATPase complex"/>
    <property type="evidence" value="ECO:0007669"/>
    <property type="project" value="InterPro"/>
</dbReference>
<accession>A0A0N4UBI9</accession>
<evidence type="ECO:0000313" key="8">
    <source>
        <dbReference type="EMBL" id="VDN58479.1"/>
    </source>
</evidence>
<dbReference type="GO" id="GO:0006883">
    <property type="term" value="P:intracellular sodium ion homeostasis"/>
    <property type="evidence" value="ECO:0007669"/>
    <property type="project" value="TreeGrafter"/>
</dbReference>
<evidence type="ECO:0000256" key="6">
    <source>
        <dbReference type="ARBA" id="ARBA00023136"/>
    </source>
</evidence>
<dbReference type="Proteomes" id="UP000274756">
    <property type="component" value="Unassembled WGS sequence"/>
</dbReference>
<dbReference type="Proteomes" id="UP000038040">
    <property type="component" value="Unplaced"/>
</dbReference>
<dbReference type="AlphaFoldDB" id="A0A0N4UBI9"/>
<evidence type="ECO:0000256" key="3">
    <source>
        <dbReference type="ARBA" id="ARBA00022692"/>
    </source>
</evidence>
<keyword evidence="5 7" id="KW-1133">Transmembrane helix</keyword>
<evidence type="ECO:0000256" key="4">
    <source>
        <dbReference type="ARBA" id="ARBA00022968"/>
    </source>
</evidence>
<organism evidence="9 11">
    <name type="scientific">Dracunculus medinensis</name>
    <name type="common">Guinea worm</name>
    <dbReference type="NCBI Taxonomy" id="318479"/>
    <lineage>
        <taxon>Eukaryota</taxon>
        <taxon>Metazoa</taxon>
        <taxon>Ecdysozoa</taxon>
        <taxon>Nematoda</taxon>
        <taxon>Chromadorea</taxon>
        <taxon>Rhabditida</taxon>
        <taxon>Spirurina</taxon>
        <taxon>Dracunculoidea</taxon>
        <taxon>Dracunculidae</taxon>
        <taxon>Dracunculus</taxon>
    </lineage>
</organism>
<evidence type="ECO:0000313" key="9">
    <source>
        <dbReference type="Proteomes" id="UP000038040"/>
    </source>
</evidence>
<keyword evidence="6 7" id="KW-0472">Membrane</keyword>
<feature type="transmembrane region" description="Helical" evidence="7">
    <location>
        <begin position="39"/>
        <end position="61"/>
    </location>
</feature>
<keyword evidence="4" id="KW-0735">Signal-anchor</keyword>
<evidence type="ECO:0000313" key="11">
    <source>
        <dbReference type="WBParaSite" id="DME_0000456901-mRNA-1"/>
    </source>
</evidence>
<reference evidence="8 10" key="2">
    <citation type="submission" date="2018-11" db="EMBL/GenBank/DDBJ databases">
        <authorList>
            <consortium name="Pathogen Informatics"/>
        </authorList>
    </citation>
    <scope>NUCLEOTIDE SEQUENCE [LARGE SCALE GENOMIC DNA]</scope>
</reference>
<keyword evidence="10" id="KW-1185">Reference proteome</keyword>
<dbReference type="Pfam" id="PF00287">
    <property type="entry name" value="Na_K-ATPase"/>
    <property type="match status" value="1"/>
</dbReference>